<reference evidence="1" key="1">
    <citation type="submission" date="2022-11" db="EMBL/GenBank/DDBJ databases">
        <title>Marilongibacter aestuarii gen. nov., sp. nov., isolated from tidal flat sediment.</title>
        <authorList>
            <person name="Jiayan W."/>
        </authorList>
    </citation>
    <scope>NUCLEOTIDE SEQUENCE</scope>
    <source>
        <strain evidence="1">Z1-6</strain>
    </source>
</reference>
<comment type="caution">
    <text evidence="1">The sequence shown here is derived from an EMBL/GenBank/DDBJ whole genome shotgun (WGS) entry which is preliminary data.</text>
</comment>
<dbReference type="RefSeq" id="WP_343332767.1">
    <property type="nucleotide sequence ID" value="NZ_JAPOHD010000017.1"/>
</dbReference>
<keyword evidence="2" id="KW-1185">Reference proteome</keyword>
<organism evidence="1 2">
    <name type="scientific">Draconibacterium aestuarii</name>
    <dbReference type="NCBI Taxonomy" id="2998507"/>
    <lineage>
        <taxon>Bacteria</taxon>
        <taxon>Pseudomonadati</taxon>
        <taxon>Bacteroidota</taxon>
        <taxon>Bacteroidia</taxon>
        <taxon>Marinilabiliales</taxon>
        <taxon>Prolixibacteraceae</taxon>
        <taxon>Draconibacterium</taxon>
    </lineage>
</organism>
<evidence type="ECO:0000313" key="2">
    <source>
        <dbReference type="Proteomes" id="UP001145087"/>
    </source>
</evidence>
<accession>A0A9X3J5I7</accession>
<evidence type="ECO:0000313" key="1">
    <source>
        <dbReference type="EMBL" id="MCY1720433.1"/>
    </source>
</evidence>
<sequence length="188" mass="21796">MAKVRLELESIEILAKRSKWNLYFICYTNHPEDPSKSLMRLLPKTGTIQLTKKSDNPYSFKPKGEGSDGLKVYQNELNQDKEVVIRLCMMQSRKRLRNTAEVLADVKEQLTIKGLKDILTLSRLQWFVVDAGIDVLTKSLSKIKDRELGFISMDEEFGEEFKKNPNQKRTKKISSGKAKLTWIWDLKD</sequence>
<dbReference type="Proteomes" id="UP001145087">
    <property type="component" value="Unassembled WGS sequence"/>
</dbReference>
<dbReference type="AlphaFoldDB" id="A0A9X3J5I7"/>
<proteinExistence type="predicted"/>
<protein>
    <submittedName>
        <fullName evidence="1">Uncharacterized protein</fullName>
    </submittedName>
</protein>
<name>A0A9X3J5I7_9BACT</name>
<dbReference type="EMBL" id="JAPOHD010000017">
    <property type="protein sequence ID" value="MCY1720433.1"/>
    <property type="molecule type" value="Genomic_DNA"/>
</dbReference>
<gene>
    <name evidence="1" type="ORF">OU798_08785</name>
</gene>